<dbReference type="InterPro" id="IPR044153">
    <property type="entry name" value="PIN_Pae0151-like"/>
</dbReference>
<accession>A0A1H4L391</accession>
<evidence type="ECO:0000256" key="3">
    <source>
        <dbReference type="ARBA" id="ARBA00022801"/>
    </source>
</evidence>
<dbReference type="PANTHER" id="PTHR35901">
    <property type="entry name" value="RIBONUCLEASE VAPC3"/>
    <property type="match status" value="1"/>
</dbReference>
<evidence type="ECO:0000259" key="5">
    <source>
        <dbReference type="Pfam" id="PF01850"/>
    </source>
</evidence>
<evidence type="ECO:0000256" key="1">
    <source>
        <dbReference type="ARBA" id="ARBA00022722"/>
    </source>
</evidence>
<dbReference type="GO" id="GO:0004518">
    <property type="term" value="F:nuclease activity"/>
    <property type="evidence" value="ECO:0007669"/>
    <property type="project" value="UniProtKB-KW"/>
</dbReference>
<dbReference type="SUPFAM" id="SSF88723">
    <property type="entry name" value="PIN domain-like"/>
    <property type="match status" value="1"/>
</dbReference>
<dbReference type="GO" id="GO:0046872">
    <property type="term" value="F:metal ion binding"/>
    <property type="evidence" value="ECO:0007669"/>
    <property type="project" value="UniProtKB-KW"/>
</dbReference>
<protein>
    <submittedName>
        <fullName evidence="6">Predicted nucleic acid-binding protein, contains PIN domain</fullName>
    </submittedName>
</protein>
<dbReference type="InterPro" id="IPR051619">
    <property type="entry name" value="TypeII_TA_RNase_PINc/VapC"/>
</dbReference>
<sequence length="139" mass="15201">MIVIDCSALVFFLTDEGPIGHGVRQRVAKEDRLDAPHLLDYEIMSALLGLGRGRRGGDPKLSDKQLRKAVATYRDLVIDRHETLILWERVKGLSSNLSTYDAQYVALAESLGVPLITSDAKIGKAGAARCEIETFDGCS</sequence>
<reference evidence="7" key="1">
    <citation type="submission" date="2016-10" db="EMBL/GenBank/DDBJ databases">
        <authorList>
            <person name="Varghese N."/>
            <person name="Submissions S."/>
        </authorList>
    </citation>
    <scope>NUCLEOTIDE SEQUENCE [LARGE SCALE GENOMIC DNA]</scope>
    <source>
        <strain evidence="7">DSM 40318</strain>
    </source>
</reference>
<dbReference type="Pfam" id="PF01850">
    <property type="entry name" value="PIN"/>
    <property type="match status" value="1"/>
</dbReference>
<keyword evidence="4" id="KW-0460">Magnesium</keyword>
<name>A0A1H4L391_STRMJ</name>
<keyword evidence="2" id="KW-0479">Metal-binding</keyword>
<dbReference type="InterPro" id="IPR002716">
    <property type="entry name" value="PIN_dom"/>
</dbReference>
<dbReference type="InterPro" id="IPR029060">
    <property type="entry name" value="PIN-like_dom_sf"/>
</dbReference>
<dbReference type="AlphaFoldDB" id="A0A1H4L391"/>
<dbReference type="PANTHER" id="PTHR35901:SF1">
    <property type="entry name" value="EXONUCLEASE VAPC9"/>
    <property type="match status" value="1"/>
</dbReference>
<dbReference type="RefSeq" id="WP_093460662.1">
    <property type="nucleotide sequence ID" value="NZ_FNST01000002.1"/>
</dbReference>
<keyword evidence="1" id="KW-0540">Nuclease</keyword>
<dbReference type="Proteomes" id="UP000198609">
    <property type="component" value="Unassembled WGS sequence"/>
</dbReference>
<dbReference type="EMBL" id="FNST01000002">
    <property type="protein sequence ID" value="SEB65217.1"/>
    <property type="molecule type" value="Genomic_DNA"/>
</dbReference>
<keyword evidence="3" id="KW-0378">Hydrolase</keyword>
<dbReference type="Gene3D" id="3.40.50.1010">
    <property type="entry name" value="5'-nuclease"/>
    <property type="match status" value="1"/>
</dbReference>
<dbReference type="CDD" id="cd09873">
    <property type="entry name" value="PIN_Pae0151-like"/>
    <property type="match status" value="1"/>
</dbReference>
<proteinExistence type="predicted"/>
<keyword evidence="7" id="KW-1185">Reference proteome</keyword>
<organism evidence="6 7">
    <name type="scientific">Streptomyces melanosporofaciens</name>
    <dbReference type="NCBI Taxonomy" id="67327"/>
    <lineage>
        <taxon>Bacteria</taxon>
        <taxon>Bacillati</taxon>
        <taxon>Actinomycetota</taxon>
        <taxon>Actinomycetes</taxon>
        <taxon>Kitasatosporales</taxon>
        <taxon>Streptomycetaceae</taxon>
        <taxon>Streptomyces</taxon>
        <taxon>Streptomyces violaceusniger group</taxon>
    </lineage>
</organism>
<evidence type="ECO:0000256" key="4">
    <source>
        <dbReference type="ARBA" id="ARBA00022842"/>
    </source>
</evidence>
<feature type="domain" description="PIN" evidence="5">
    <location>
        <begin position="2"/>
        <end position="125"/>
    </location>
</feature>
<evidence type="ECO:0000313" key="6">
    <source>
        <dbReference type="EMBL" id="SEB65217.1"/>
    </source>
</evidence>
<evidence type="ECO:0000256" key="2">
    <source>
        <dbReference type="ARBA" id="ARBA00022723"/>
    </source>
</evidence>
<dbReference type="GO" id="GO:0016787">
    <property type="term" value="F:hydrolase activity"/>
    <property type="evidence" value="ECO:0007669"/>
    <property type="project" value="UniProtKB-KW"/>
</dbReference>
<gene>
    <name evidence="6" type="ORF">SAMN04490356_1120</name>
</gene>
<evidence type="ECO:0000313" key="7">
    <source>
        <dbReference type="Proteomes" id="UP000198609"/>
    </source>
</evidence>